<protein>
    <submittedName>
        <fullName evidence="2">ElaA protein</fullName>
    </submittedName>
</protein>
<dbReference type="InterPro" id="IPR000182">
    <property type="entry name" value="GNAT_dom"/>
</dbReference>
<evidence type="ECO:0000313" key="2">
    <source>
        <dbReference type="EMBL" id="SEQ88804.1"/>
    </source>
</evidence>
<reference evidence="3" key="1">
    <citation type="submission" date="2016-10" db="EMBL/GenBank/DDBJ databases">
        <authorList>
            <person name="Varghese N."/>
            <person name="Submissions S."/>
        </authorList>
    </citation>
    <scope>NUCLEOTIDE SEQUENCE [LARGE SCALE GENOMIC DNA]</scope>
    <source>
        <strain evidence="3">8N4</strain>
    </source>
</reference>
<dbReference type="SUPFAM" id="SSF55729">
    <property type="entry name" value="Acyl-CoA N-acyltransferases (Nat)"/>
    <property type="match status" value="1"/>
</dbReference>
<dbReference type="EMBL" id="FOGC01000008">
    <property type="protein sequence ID" value="SEQ88804.1"/>
    <property type="molecule type" value="Genomic_DNA"/>
</dbReference>
<dbReference type="InterPro" id="IPR016181">
    <property type="entry name" value="Acyl_CoA_acyltransferase"/>
</dbReference>
<dbReference type="Proteomes" id="UP000242515">
    <property type="component" value="Unassembled WGS sequence"/>
</dbReference>
<dbReference type="OrthoDB" id="9796171at2"/>
<dbReference type="CDD" id="cd04301">
    <property type="entry name" value="NAT_SF"/>
    <property type="match status" value="1"/>
</dbReference>
<evidence type="ECO:0000313" key="3">
    <source>
        <dbReference type="Proteomes" id="UP000242515"/>
    </source>
</evidence>
<dbReference type="RefSeq" id="WP_092676498.1">
    <property type="nucleotide sequence ID" value="NZ_FOGC01000008.1"/>
</dbReference>
<proteinExistence type="predicted"/>
<dbReference type="Gene3D" id="3.40.630.30">
    <property type="match status" value="1"/>
</dbReference>
<gene>
    <name evidence="2" type="ORF">SAMN05216522_10813</name>
</gene>
<dbReference type="InterPro" id="IPR039143">
    <property type="entry name" value="GNPNAT1-like"/>
</dbReference>
<dbReference type="PANTHER" id="PTHR13355:SF11">
    <property type="entry name" value="GLUCOSAMINE 6-PHOSPHATE N-ACETYLTRANSFERASE"/>
    <property type="match status" value="1"/>
</dbReference>
<dbReference type="Pfam" id="PF13673">
    <property type="entry name" value="Acetyltransf_10"/>
    <property type="match status" value="1"/>
</dbReference>
<evidence type="ECO:0000259" key="1">
    <source>
        <dbReference type="PROSITE" id="PS51186"/>
    </source>
</evidence>
<accession>A0A1H9JPI3</accession>
<dbReference type="STRING" id="988801.SAMN05216522_10813"/>
<sequence length="151" mass="17115">MKITWEFTTGDKIIAKDLYAVLLLRNKVFIVEQACHYQDIDGLDLNKDSIHVRGLYEGQCIAYSRILNCGSADTPSVIGRVIIDSSFRGQQLGVKLIKNTVDYLKRNKNCHSVQLSAQSHLINFYERFGFSVASKEYLEDGIPHTDMTLVL</sequence>
<keyword evidence="3" id="KW-1185">Reference proteome</keyword>
<dbReference type="PANTHER" id="PTHR13355">
    <property type="entry name" value="GLUCOSAMINE 6-PHOSPHATE N-ACETYLTRANSFERASE"/>
    <property type="match status" value="1"/>
</dbReference>
<dbReference type="AlphaFoldDB" id="A0A1H9JPI3"/>
<feature type="domain" description="N-acetyltransferase" evidence="1">
    <location>
        <begin position="8"/>
        <end position="151"/>
    </location>
</feature>
<dbReference type="GO" id="GO:0004343">
    <property type="term" value="F:glucosamine 6-phosphate N-acetyltransferase activity"/>
    <property type="evidence" value="ECO:0007669"/>
    <property type="project" value="TreeGrafter"/>
</dbReference>
<dbReference type="PROSITE" id="PS51186">
    <property type="entry name" value="GNAT"/>
    <property type="match status" value="1"/>
</dbReference>
<name>A0A1H9JPI3_9GAMM</name>
<organism evidence="2 3">
    <name type="scientific">Rosenbergiella nectarea</name>
    <dbReference type="NCBI Taxonomy" id="988801"/>
    <lineage>
        <taxon>Bacteria</taxon>
        <taxon>Pseudomonadati</taxon>
        <taxon>Pseudomonadota</taxon>
        <taxon>Gammaproteobacteria</taxon>
        <taxon>Enterobacterales</taxon>
        <taxon>Erwiniaceae</taxon>
        <taxon>Rosenbergiella</taxon>
    </lineage>
</organism>